<keyword evidence="2 5" id="KW-0812">Transmembrane</keyword>
<dbReference type="EMBL" id="AP022595">
    <property type="protein sequence ID" value="BBY59825.1"/>
    <property type="molecule type" value="Genomic_DNA"/>
</dbReference>
<dbReference type="Pfam" id="PF04191">
    <property type="entry name" value="PEMT"/>
    <property type="match status" value="1"/>
</dbReference>
<evidence type="ECO:0000313" key="6">
    <source>
        <dbReference type="EMBL" id="BBY59825.1"/>
    </source>
</evidence>
<keyword evidence="4 5" id="KW-0472">Membrane</keyword>
<gene>
    <name evidence="6" type="ORF">MSAR_29610</name>
</gene>
<evidence type="ECO:0000256" key="5">
    <source>
        <dbReference type="SAM" id="Phobius"/>
    </source>
</evidence>
<reference evidence="6 7" key="1">
    <citation type="journal article" date="2019" name="Emerg. Microbes Infect.">
        <title>Comprehensive subspecies identification of 175 nontuberculous mycobacteria species based on 7547 genomic profiles.</title>
        <authorList>
            <person name="Matsumoto Y."/>
            <person name="Kinjo T."/>
            <person name="Motooka D."/>
            <person name="Nabeya D."/>
            <person name="Jung N."/>
            <person name="Uechi K."/>
            <person name="Horii T."/>
            <person name="Iida T."/>
            <person name="Fujita J."/>
            <person name="Nakamura S."/>
        </authorList>
    </citation>
    <scope>NUCLEOTIDE SEQUENCE [LARGE SCALE GENOMIC DNA]</scope>
    <source>
        <strain evidence="6 7">JCM 30395</strain>
    </source>
</reference>
<evidence type="ECO:0000313" key="7">
    <source>
        <dbReference type="Proteomes" id="UP000466445"/>
    </source>
</evidence>
<dbReference type="AlphaFoldDB" id="A0A7I7SUU6"/>
<comment type="subcellular location">
    <subcellularLocation>
        <location evidence="1">Endomembrane system</location>
        <topology evidence="1">Multi-pass membrane protein</topology>
    </subcellularLocation>
</comment>
<dbReference type="GO" id="GO:0012505">
    <property type="term" value="C:endomembrane system"/>
    <property type="evidence" value="ECO:0007669"/>
    <property type="project" value="UniProtKB-SubCell"/>
</dbReference>
<organism evidence="6 7">
    <name type="scientific">Mycolicibacterium sarraceniae</name>
    <dbReference type="NCBI Taxonomy" id="1534348"/>
    <lineage>
        <taxon>Bacteria</taxon>
        <taxon>Bacillati</taxon>
        <taxon>Actinomycetota</taxon>
        <taxon>Actinomycetes</taxon>
        <taxon>Mycobacteriales</taxon>
        <taxon>Mycobacteriaceae</taxon>
        <taxon>Mycolicibacterium</taxon>
    </lineage>
</organism>
<evidence type="ECO:0000256" key="3">
    <source>
        <dbReference type="ARBA" id="ARBA00022989"/>
    </source>
</evidence>
<feature type="transmembrane region" description="Helical" evidence="5">
    <location>
        <begin position="67"/>
        <end position="88"/>
    </location>
</feature>
<keyword evidence="3 5" id="KW-1133">Transmembrane helix</keyword>
<name>A0A7I7SUU6_9MYCO</name>
<dbReference type="PANTHER" id="PTHR43847">
    <property type="entry name" value="BLL3993 PROTEIN"/>
    <property type="match status" value="1"/>
</dbReference>
<evidence type="ECO:0000256" key="4">
    <source>
        <dbReference type="ARBA" id="ARBA00023136"/>
    </source>
</evidence>
<dbReference type="RefSeq" id="WP_179964989.1">
    <property type="nucleotide sequence ID" value="NZ_AP022595.1"/>
</dbReference>
<proteinExistence type="predicted"/>
<protein>
    <submittedName>
        <fullName evidence="6">Membrane protein</fullName>
    </submittedName>
</protein>
<feature type="transmembrane region" description="Helical" evidence="5">
    <location>
        <begin position="157"/>
        <end position="184"/>
    </location>
</feature>
<dbReference type="Proteomes" id="UP000466445">
    <property type="component" value="Chromosome"/>
</dbReference>
<evidence type="ECO:0000256" key="1">
    <source>
        <dbReference type="ARBA" id="ARBA00004127"/>
    </source>
</evidence>
<dbReference type="KEGG" id="msar:MSAR_29610"/>
<feature type="transmembrane region" description="Helical" evidence="5">
    <location>
        <begin position="100"/>
        <end position="121"/>
    </location>
</feature>
<keyword evidence="7" id="KW-1185">Reference proteome</keyword>
<evidence type="ECO:0000256" key="2">
    <source>
        <dbReference type="ARBA" id="ARBA00022692"/>
    </source>
</evidence>
<dbReference type="Gene3D" id="1.20.120.1630">
    <property type="match status" value="1"/>
</dbReference>
<dbReference type="InterPro" id="IPR007318">
    <property type="entry name" value="Phopholipid_MeTrfase"/>
</dbReference>
<dbReference type="PANTHER" id="PTHR43847:SF1">
    <property type="entry name" value="BLL3993 PROTEIN"/>
    <property type="match status" value="1"/>
</dbReference>
<sequence>MTGLFQVVAIGILLFAPAGTFHYWQAWVFLSVFTVSAVLPSVYLQLTNPDVLERRMRSGPVAEGRSVQRFVMAVLYLSLAAMCVVSALDHRFGWSAVPTAVSWIGAALCAVGLGVMVMVAVQNRYASTTVQVQSDQQVVSHGLYGLVRHPMYTGNTIMLVGLPLALGSYWALIFIVSGLSVLAWRIRDEETMLREELAGYNEYTRKVRYRLVPSVW</sequence>
<accession>A0A7I7SUU6</accession>
<dbReference type="InterPro" id="IPR052527">
    <property type="entry name" value="Metal_cation-efflux_comp"/>
</dbReference>